<evidence type="ECO:0000256" key="2">
    <source>
        <dbReference type="SAM" id="Phobius"/>
    </source>
</evidence>
<feature type="transmembrane region" description="Helical" evidence="2">
    <location>
        <begin position="75"/>
        <end position="93"/>
    </location>
</feature>
<comment type="caution">
    <text evidence="3">The sequence shown here is derived from an EMBL/GenBank/DDBJ whole genome shotgun (WGS) entry which is preliminary data.</text>
</comment>
<evidence type="ECO:0000256" key="1">
    <source>
        <dbReference type="SAM" id="Coils"/>
    </source>
</evidence>
<gene>
    <name evidence="3" type="ORF">GCM10022380_89130</name>
</gene>
<evidence type="ECO:0000313" key="3">
    <source>
        <dbReference type="EMBL" id="GAA3858237.1"/>
    </source>
</evidence>
<keyword evidence="2" id="KW-1133">Transmembrane helix</keyword>
<dbReference type="Proteomes" id="UP001501624">
    <property type="component" value="Unassembled WGS sequence"/>
</dbReference>
<protein>
    <recommendedName>
        <fullName evidence="5">Anti-sigma-D factor RsdA sigma factor binding region domain-containing protein</fullName>
    </recommendedName>
</protein>
<keyword evidence="4" id="KW-1185">Reference proteome</keyword>
<proteinExistence type="predicted"/>
<evidence type="ECO:0008006" key="5">
    <source>
        <dbReference type="Google" id="ProtNLM"/>
    </source>
</evidence>
<name>A0ABP7JX90_9PSEU</name>
<keyword evidence="2" id="KW-0812">Transmembrane</keyword>
<sequence length="194" mass="20880">MSREHEQAEEERDQAVRDLVALDEQVRAGEIPPGPAQLLRSEYERAAIDAMARLDELRERSPNSGGGSRGTRTRALAYLGTMLLAAVAALIVLPDSVQQRPQNGFVTGNEVMQTTSAMPMPMPAATPSLPADADAAATALWIQANVELFQRNDPEAALRTLDQLRQRPGLSASAQQDVAALADTARRELGKAGR</sequence>
<organism evidence="3 4">
    <name type="scientific">Amycolatopsis tucumanensis</name>
    <dbReference type="NCBI Taxonomy" id="401106"/>
    <lineage>
        <taxon>Bacteria</taxon>
        <taxon>Bacillati</taxon>
        <taxon>Actinomycetota</taxon>
        <taxon>Actinomycetes</taxon>
        <taxon>Pseudonocardiales</taxon>
        <taxon>Pseudonocardiaceae</taxon>
        <taxon>Amycolatopsis</taxon>
    </lineage>
</organism>
<dbReference type="EMBL" id="BAABCM010000031">
    <property type="protein sequence ID" value="GAA3858237.1"/>
    <property type="molecule type" value="Genomic_DNA"/>
</dbReference>
<dbReference type="RefSeq" id="WP_237340255.1">
    <property type="nucleotide sequence ID" value="NZ_BAABCM010000031.1"/>
</dbReference>
<keyword evidence="2" id="KW-0472">Membrane</keyword>
<feature type="coiled-coil region" evidence="1">
    <location>
        <begin position="5"/>
        <end position="60"/>
    </location>
</feature>
<evidence type="ECO:0000313" key="4">
    <source>
        <dbReference type="Proteomes" id="UP001501624"/>
    </source>
</evidence>
<keyword evidence="1" id="KW-0175">Coiled coil</keyword>
<reference evidence="4" key="1">
    <citation type="journal article" date="2019" name="Int. J. Syst. Evol. Microbiol.">
        <title>The Global Catalogue of Microorganisms (GCM) 10K type strain sequencing project: providing services to taxonomists for standard genome sequencing and annotation.</title>
        <authorList>
            <consortium name="The Broad Institute Genomics Platform"/>
            <consortium name="The Broad Institute Genome Sequencing Center for Infectious Disease"/>
            <person name="Wu L."/>
            <person name="Ma J."/>
        </authorList>
    </citation>
    <scope>NUCLEOTIDE SEQUENCE [LARGE SCALE GENOMIC DNA]</scope>
    <source>
        <strain evidence="4">JCM 17017</strain>
    </source>
</reference>
<accession>A0ABP7JX90</accession>